<feature type="compositionally biased region" description="Basic residues" evidence="3">
    <location>
        <begin position="146"/>
        <end position="165"/>
    </location>
</feature>
<proteinExistence type="predicted"/>
<evidence type="ECO:0000256" key="3">
    <source>
        <dbReference type="SAM" id="MobiDB-lite"/>
    </source>
</evidence>
<feature type="compositionally biased region" description="Basic and acidic residues" evidence="3">
    <location>
        <begin position="133"/>
        <end position="145"/>
    </location>
</feature>
<keyword evidence="2" id="KW-0411">Iron-sulfur</keyword>
<feature type="non-terminal residue" evidence="4">
    <location>
        <position position="1"/>
    </location>
</feature>
<dbReference type="GO" id="GO:0051539">
    <property type="term" value="F:4 iron, 4 sulfur cluster binding"/>
    <property type="evidence" value="ECO:0007669"/>
    <property type="project" value="UniProtKB-KW"/>
</dbReference>
<keyword evidence="2" id="KW-0408">Iron</keyword>
<reference evidence="4" key="1">
    <citation type="journal article" date="2013" name="Environ. Microbiol.">
        <title>Microbiota from the distal guts of lean and obese adolescents exhibit partial functional redundancy besides clear differences in community structure.</title>
        <authorList>
            <person name="Ferrer M."/>
            <person name="Ruiz A."/>
            <person name="Lanza F."/>
            <person name="Haange S.B."/>
            <person name="Oberbach A."/>
            <person name="Till H."/>
            <person name="Bargiela R."/>
            <person name="Campoy C."/>
            <person name="Segura M.T."/>
            <person name="Richter M."/>
            <person name="von Bergen M."/>
            <person name="Seifert J."/>
            <person name="Suarez A."/>
        </authorList>
    </citation>
    <scope>NUCLEOTIDE SEQUENCE</scope>
</reference>
<protein>
    <submittedName>
        <fullName evidence="4">Radical SAM enzyme, Cfr family</fullName>
    </submittedName>
</protein>
<organism evidence="4">
    <name type="scientific">human gut metagenome</name>
    <dbReference type="NCBI Taxonomy" id="408170"/>
    <lineage>
        <taxon>unclassified sequences</taxon>
        <taxon>metagenomes</taxon>
        <taxon>organismal metagenomes</taxon>
    </lineage>
</organism>
<evidence type="ECO:0000313" key="4">
    <source>
        <dbReference type="EMBL" id="EKC66463.1"/>
    </source>
</evidence>
<dbReference type="InterPro" id="IPR040072">
    <property type="entry name" value="Methyltransferase_A"/>
</dbReference>
<evidence type="ECO:0000256" key="2">
    <source>
        <dbReference type="ARBA" id="ARBA00022485"/>
    </source>
</evidence>
<dbReference type="Gene3D" id="3.20.20.70">
    <property type="entry name" value="Aldolase class I"/>
    <property type="match status" value="1"/>
</dbReference>
<accession>K1TA11</accession>
<dbReference type="GO" id="GO:0070475">
    <property type="term" value="P:rRNA base methylation"/>
    <property type="evidence" value="ECO:0007669"/>
    <property type="project" value="TreeGrafter"/>
</dbReference>
<dbReference type="PANTHER" id="PTHR30544">
    <property type="entry name" value="23S RRNA METHYLTRANSFERASE"/>
    <property type="match status" value="1"/>
</dbReference>
<sequence length="165" mass="18893">YMKSNSIHSVVEAALSYSERHNRKITIAYLLAPGINDRASDVRQLGKWFRGKNVLINLLQYNETACKRIKRPNKQQLVAFKIRLEEAGLEVKLRESRGNRIKAACGQLVSDYNKGNDAPTSDSPEKMSPVIHKLSDNKADTTRGIRKEKRHPFAKHKAKRKRKKN</sequence>
<dbReference type="PANTHER" id="PTHR30544:SF5">
    <property type="entry name" value="RADICAL SAM CORE DOMAIN-CONTAINING PROTEIN"/>
    <property type="match status" value="1"/>
</dbReference>
<comment type="caution">
    <text evidence="4">The sequence shown here is derived from an EMBL/GenBank/DDBJ whole genome shotgun (WGS) entry which is preliminary data.</text>
</comment>
<keyword evidence="2" id="KW-0479">Metal-binding</keyword>
<dbReference type="GO" id="GO:0030488">
    <property type="term" value="P:tRNA methylation"/>
    <property type="evidence" value="ECO:0007669"/>
    <property type="project" value="TreeGrafter"/>
</dbReference>
<keyword evidence="2" id="KW-0004">4Fe-4S</keyword>
<dbReference type="AlphaFoldDB" id="K1TA11"/>
<evidence type="ECO:0000256" key="1">
    <source>
        <dbReference type="ARBA" id="ARBA00001966"/>
    </source>
</evidence>
<dbReference type="EMBL" id="AJWY01006577">
    <property type="protein sequence ID" value="EKC66463.1"/>
    <property type="molecule type" value="Genomic_DNA"/>
</dbReference>
<comment type="cofactor">
    <cofactor evidence="1">
        <name>[4Fe-4S] cluster</name>
        <dbReference type="ChEBI" id="CHEBI:49883"/>
    </cofactor>
</comment>
<name>K1TA11_9ZZZZ</name>
<dbReference type="InterPro" id="IPR013785">
    <property type="entry name" value="Aldolase_TIM"/>
</dbReference>
<gene>
    <name evidence="4" type="ORF">LEA_09795</name>
</gene>
<feature type="region of interest" description="Disordered" evidence="3">
    <location>
        <begin position="112"/>
        <end position="165"/>
    </location>
</feature>